<feature type="domain" description="Peripheral subunit-binding (PSBD)" evidence="16">
    <location>
        <begin position="225"/>
        <end position="262"/>
    </location>
</feature>
<comment type="pathway">
    <text evidence="3 13">Amino-acid degradation; L-lysine degradation via saccharopine pathway; glutaryl-CoA from L-lysine: step 6/6.</text>
</comment>
<dbReference type="Pfam" id="PF00364">
    <property type="entry name" value="Biotin_lipoyl"/>
    <property type="match status" value="2"/>
</dbReference>
<dbReference type="NCBIfam" id="NF004309">
    <property type="entry name" value="PRK05704.1"/>
    <property type="match status" value="1"/>
</dbReference>
<reference evidence="17 18" key="1">
    <citation type="submission" date="2019-09" db="EMBL/GenBank/DDBJ databases">
        <title>NBRP : Genome information of microbial organism related human and environment.</title>
        <authorList>
            <person name="Hattori M."/>
            <person name="Oshima K."/>
            <person name="Inaba H."/>
            <person name="Suda W."/>
            <person name="Sakamoto M."/>
            <person name="Iino T."/>
            <person name="Kitahara M."/>
            <person name="Oshida Y."/>
            <person name="Iida T."/>
            <person name="Kudo T."/>
            <person name="Itoh T."/>
            <person name="Ohkuma M."/>
        </authorList>
    </citation>
    <scope>NUCLEOTIDE SEQUENCE [LARGE SCALE GENOMIC DNA]</scope>
    <source>
        <strain evidence="17 18">Hi-2</strain>
    </source>
</reference>
<evidence type="ECO:0000256" key="3">
    <source>
        <dbReference type="ARBA" id="ARBA00005145"/>
    </source>
</evidence>
<dbReference type="Gene3D" id="2.40.50.100">
    <property type="match status" value="2"/>
</dbReference>
<evidence type="ECO:0000256" key="13">
    <source>
        <dbReference type="RuleBase" id="RU361138"/>
    </source>
</evidence>
<evidence type="ECO:0000256" key="6">
    <source>
        <dbReference type="ARBA" id="ARBA00012945"/>
    </source>
</evidence>
<proteinExistence type="inferred from homology"/>
<evidence type="ECO:0000313" key="18">
    <source>
        <dbReference type="Proteomes" id="UP000322084"/>
    </source>
</evidence>
<sequence>MAEEIRIPSLGESVTEATIAKWLKAEGEAVKADEPVAELETDKVSMEVNAPVAGVLSEQLVAEGDTVEVGALIGKIDKDAKAQSSAAPAPKAADSTKDSGASSAADNAKLVDVVVPEAGESVTEAGLGAWMKAKGDAVAEDEPIAELETDKAAMEVNAPVAGVLAEVLVEEGATVAPGDVIGRIAKGAKAGATATAQAASADTPKKADAPAAVSTAPQDTTASQPMAPAVRRLLADYNLDPASIKGTGKDDRLTKADVLSAIENGSARTLTAPAAAGAAPAAVAASAPREERVPMTRMRKRIAERLKDAQNTAAMLTTFNDVDMTAVIESRKKYKDLFEKKHGIKLGFMSFFVQAAVLALREVPGVNARIDGDEIVYQNFYNIGVAVSAPTGLVVPVVRDADALSFADTEKEIVAYGKKARDGKLSINDLTGGTFTISNGGIFGSLLSTPILNAPQSAILGMHRIEERPVAIKGEVVIRPMMYLALSYDHRLIDGREAVTFLVRMKDALEDPSRLLLDL</sequence>
<dbReference type="InterPro" id="IPR023213">
    <property type="entry name" value="CAT-like_dom_sf"/>
</dbReference>
<dbReference type="PROSITE" id="PS00189">
    <property type="entry name" value="LIPOYL"/>
    <property type="match status" value="2"/>
</dbReference>
<feature type="compositionally biased region" description="Polar residues" evidence="14">
    <location>
        <begin position="215"/>
        <end position="224"/>
    </location>
</feature>
<dbReference type="AlphaFoldDB" id="A0A5A7MSK2"/>
<evidence type="ECO:0000259" key="16">
    <source>
        <dbReference type="PROSITE" id="PS51826"/>
    </source>
</evidence>
<dbReference type="FunFam" id="3.30.559.10:FF:000007">
    <property type="entry name" value="Dihydrolipoamide acetyltransferase component of pyruvate dehydrogenase complex"/>
    <property type="match status" value="1"/>
</dbReference>
<dbReference type="InterPro" id="IPR036625">
    <property type="entry name" value="E3-bd_dom_sf"/>
</dbReference>
<comment type="caution">
    <text evidence="17">The sequence shown here is derived from an EMBL/GenBank/DDBJ whole genome shotgun (WGS) entry which is preliminary data.</text>
</comment>
<dbReference type="SUPFAM" id="SSF51230">
    <property type="entry name" value="Single hybrid motif"/>
    <property type="match status" value="2"/>
</dbReference>
<dbReference type="SUPFAM" id="SSF47005">
    <property type="entry name" value="Peripheral subunit-binding domain of 2-oxo acid dehydrogenase complex"/>
    <property type="match status" value="1"/>
</dbReference>
<feature type="region of interest" description="Disordered" evidence="14">
    <location>
        <begin position="197"/>
        <end position="224"/>
    </location>
</feature>
<dbReference type="Gene3D" id="4.10.320.10">
    <property type="entry name" value="E3-binding domain"/>
    <property type="match status" value="1"/>
</dbReference>
<dbReference type="GO" id="GO:0006099">
    <property type="term" value="P:tricarboxylic acid cycle"/>
    <property type="evidence" value="ECO:0007669"/>
    <property type="project" value="UniProtKB-UniRule"/>
</dbReference>
<dbReference type="GO" id="GO:0005829">
    <property type="term" value="C:cytosol"/>
    <property type="evidence" value="ECO:0007669"/>
    <property type="project" value="TreeGrafter"/>
</dbReference>
<evidence type="ECO:0000256" key="1">
    <source>
        <dbReference type="ARBA" id="ARBA00001938"/>
    </source>
</evidence>
<dbReference type="InterPro" id="IPR011053">
    <property type="entry name" value="Single_hybrid_motif"/>
</dbReference>
<dbReference type="RefSeq" id="WP_150001131.1">
    <property type="nucleotide sequence ID" value="NZ_BKCL01000010.1"/>
</dbReference>
<evidence type="ECO:0000256" key="12">
    <source>
        <dbReference type="ARBA" id="ARBA00052761"/>
    </source>
</evidence>
<comment type="cofactor">
    <cofactor evidence="1">
        <name>(R)-lipoate</name>
        <dbReference type="ChEBI" id="CHEBI:83088"/>
    </cofactor>
</comment>
<dbReference type="PANTHER" id="PTHR43416:SF5">
    <property type="entry name" value="DIHYDROLIPOYLLYSINE-RESIDUE SUCCINYLTRANSFERASE COMPONENT OF 2-OXOGLUTARATE DEHYDROGENASE COMPLEX, MITOCHONDRIAL"/>
    <property type="match status" value="1"/>
</dbReference>
<comment type="catalytic activity">
    <reaction evidence="12 13">
        <text>N(6)-[(R)-dihydrolipoyl]-L-lysyl-[protein] + succinyl-CoA = N(6)-[(R)-S(8)-succinyldihydrolipoyl]-L-lysyl-[protein] + CoA</text>
        <dbReference type="Rhea" id="RHEA:15213"/>
        <dbReference type="Rhea" id="RHEA-COMP:10475"/>
        <dbReference type="Rhea" id="RHEA-COMP:20092"/>
        <dbReference type="ChEBI" id="CHEBI:57287"/>
        <dbReference type="ChEBI" id="CHEBI:57292"/>
        <dbReference type="ChEBI" id="CHEBI:83100"/>
        <dbReference type="ChEBI" id="CHEBI:83120"/>
        <dbReference type="EC" id="2.3.1.61"/>
    </reaction>
</comment>
<keyword evidence="8 13" id="KW-0816">Tricarboxylic acid cycle</keyword>
<gene>
    <name evidence="17" type="primary">sucB</name>
    <name evidence="17" type="ORF">JCM17844_25680</name>
</gene>
<dbReference type="PROSITE" id="PS51826">
    <property type="entry name" value="PSBD"/>
    <property type="match status" value="1"/>
</dbReference>
<dbReference type="PROSITE" id="PS50968">
    <property type="entry name" value="BIOTINYL_LIPOYL"/>
    <property type="match status" value="2"/>
</dbReference>
<evidence type="ECO:0000256" key="4">
    <source>
        <dbReference type="ARBA" id="ARBA00007317"/>
    </source>
</evidence>
<dbReference type="SUPFAM" id="SSF52777">
    <property type="entry name" value="CoA-dependent acyltransferases"/>
    <property type="match status" value="1"/>
</dbReference>
<dbReference type="EMBL" id="BKCL01000010">
    <property type="protein sequence ID" value="GEQ98931.1"/>
    <property type="molecule type" value="Genomic_DNA"/>
</dbReference>
<comment type="subunit">
    <text evidence="5">Forms a 24-polypeptide structural core with octahedral symmetry. Part of the 2-oxoglutarate dehydrogenase (OGDH) complex composed of E1 (2-oxoglutarate dehydrogenase), E2 (dihydrolipoamide succinyltransferase) and E3 (dihydrolipoamide dehydrogenase); the complex contains multiple copies of the three enzymatic components (E1, E2 and E3).</text>
</comment>
<dbReference type="InterPro" id="IPR000089">
    <property type="entry name" value="Biotin_lipoyl"/>
</dbReference>
<dbReference type="Pfam" id="PF00198">
    <property type="entry name" value="2-oxoacid_dh"/>
    <property type="match status" value="1"/>
</dbReference>
<dbReference type="InterPro" id="IPR004167">
    <property type="entry name" value="PSBD"/>
</dbReference>
<evidence type="ECO:0000256" key="7">
    <source>
        <dbReference type="ARBA" id="ARBA00019511"/>
    </source>
</evidence>
<organism evidence="17 18">
    <name type="scientific">Iodidimonas gelatinilytica</name>
    <dbReference type="NCBI Taxonomy" id="1236966"/>
    <lineage>
        <taxon>Bacteria</taxon>
        <taxon>Pseudomonadati</taxon>
        <taxon>Pseudomonadota</taxon>
        <taxon>Alphaproteobacteria</taxon>
        <taxon>Iodidimonadales</taxon>
        <taxon>Iodidimonadaceae</taxon>
        <taxon>Iodidimonas</taxon>
    </lineage>
</organism>
<dbReference type="Proteomes" id="UP000322084">
    <property type="component" value="Unassembled WGS sequence"/>
</dbReference>
<feature type="region of interest" description="Disordered" evidence="14">
    <location>
        <begin position="83"/>
        <end position="105"/>
    </location>
</feature>
<dbReference type="GO" id="GO:0004149">
    <property type="term" value="F:dihydrolipoyllysine-residue succinyltransferase activity"/>
    <property type="evidence" value="ECO:0007669"/>
    <property type="project" value="UniProtKB-UniRule"/>
</dbReference>
<protein>
    <recommendedName>
        <fullName evidence="7 13">Dihydrolipoyllysine-residue succinyltransferase component of 2-oxoglutarate dehydrogenase complex</fullName>
        <ecNumber evidence="6 13">2.3.1.61</ecNumber>
    </recommendedName>
    <alternativeName>
        <fullName evidence="13">2-oxoglutarate dehydrogenase complex component E2</fullName>
    </alternativeName>
</protein>
<evidence type="ECO:0000313" key="17">
    <source>
        <dbReference type="EMBL" id="GEQ98931.1"/>
    </source>
</evidence>
<evidence type="ECO:0000256" key="2">
    <source>
        <dbReference type="ARBA" id="ARBA00004052"/>
    </source>
</evidence>
<dbReference type="UniPathway" id="UPA00868">
    <property type="reaction ID" value="UER00840"/>
</dbReference>
<feature type="domain" description="Lipoyl-binding" evidence="15">
    <location>
        <begin position="110"/>
        <end position="185"/>
    </location>
</feature>
<dbReference type="Gene3D" id="3.30.559.10">
    <property type="entry name" value="Chloramphenicol acetyltransferase-like domain"/>
    <property type="match status" value="1"/>
</dbReference>
<evidence type="ECO:0000256" key="5">
    <source>
        <dbReference type="ARBA" id="ARBA00011666"/>
    </source>
</evidence>
<dbReference type="InterPro" id="IPR003016">
    <property type="entry name" value="2-oxoA_DH_lipoyl-BS"/>
</dbReference>
<evidence type="ECO:0000256" key="10">
    <source>
        <dbReference type="ARBA" id="ARBA00022823"/>
    </source>
</evidence>
<evidence type="ECO:0000256" key="9">
    <source>
        <dbReference type="ARBA" id="ARBA00022679"/>
    </source>
</evidence>
<dbReference type="GO" id="GO:0045252">
    <property type="term" value="C:oxoglutarate dehydrogenase complex"/>
    <property type="evidence" value="ECO:0007669"/>
    <property type="project" value="UniProtKB-UniRule"/>
</dbReference>
<dbReference type="InterPro" id="IPR006255">
    <property type="entry name" value="SucB"/>
</dbReference>
<dbReference type="InterPro" id="IPR050537">
    <property type="entry name" value="2-oxoacid_dehydrogenase"/>
</dbReference>
<dbReference type="PANTHER" id="PTHR43416">
    <property type="entry name" value="DIHYDROLIPOYLLYSINE-RESIDUE SUCCINYLTRANSFERASE COMPONENT OF 2-OXOGLUTARATE DEHYDROGENASE COMPLEX, MITOCHONDRIAL-RELATED"/>
    <property type="match status" value="1"/>
</dbReference>
<name>A0A5A7MSK2_9PROT</name>
<dbReference type="InterPro" id="IPR001078">
    <property type="entry name" value="2-oxoacid_DH_actylTfrase"/>
</dbReference>
<evidence type="ECO:0000256" key="11">
    <source>
        <dbReference type="ARBA" id="ARBA00023315"/>
    </source>
</evidence>
<dbReference type="EC" id="2.3.1.61" evidence="6 13"/>
<dbReference type="CDD" id="cd06849">
    <property type="entry name" value="lipoyl_domain"/>
    <property type="match status" value="2"/>
</dbReference>
<keyword evidence="9 13" id="KW-0808">Transferase</keyword>
<dbReference type="GO" id="GO:0033512">
    <property type="term" value="P:L-lysine catabolic process to acetyl-CoA via saccharopine"/>
    <property type="evidence" value="ECO:0007669"/>
    <property type="project" value="UniProtKB-UniRule"/>
</dbReference>
<dbReference type="Pfam" id="PF02817">
    <property type="entry name" value="E3_binding"/>
    <property type="match status" value="1"/>
</dbReference>
<feature type="compositionally biased region" description="Low complexity" evidence="14">
    <location>
        <begin position="83"/>
        <end position="93"/>
    </location>
</feature>
<feature type="domain" description="Lipoyl-binding" evidence="15">
    <location>
        <begin position="2"/>
        <end position="77"/>
    </location>
</feature>
<dbReference type="NCBIfam" id="TIGR01347">
    <property type="entry name" value="sucB"/>
    <property type="match status" value="1"/>
</dbReference>
<comment type="similarity">
    <text evidence="4 13">Belongs to the 2-oxoacid dehydrogenase family.</text>
</comment>
<evidence type="ECO:0000256" key="14">
    <source>
        <dbReference type="SAM" id="MobiDB-lite"/>
    </source>
</evidence>
<evidence type="ECO:0000256" key="8">
    <source>
        <dbReference type="ARBA" id="ARBA00022532"/>
    </source>
</evidence>
<keyword evidence="11 13" id="KW-0012">Acyltransferase</keyword>
<comment type="function">
    <text evidence="2 13">E2 component of the 2-oxoglutarate dehydrogenase (OGDH) complex which catalyzes the second step in the conversion of 2-oxoglutarate to succinyl-CoA and CO(2).</text>
</comment>
<accession>A0A5A7MSK2</accession>
<evidence type="ECO:0000259" key="15">
    <source>
        <dbReference type="PROSITE" id="PS50968"/>
    </source>
</evidence>
<keyword evidence="10 13" id="KW-0450">Lipoyl</keyword>